<dbReference type="PANTHER" id="PTHR45033:SF2">
    <property type="entry name" value="ZINC-TYPE ALCOHOL DEHYDROGENASE-LIKE PROTEIN C1773.06C"/>
    <property type="match status" value="1"/>
</dbReference>
<evidence type="ECO:0000313" key="1">
    <source>
        <dbReference type="EMBL" id="MBB3060175.1"/>
    </source>
</evidence>
<dbReference type="InterPro" id="IPR036291">
    <property type="entry name" value="NAD(P)-bd_dom_sf"/>
</dbReference>
<evidence type="ECO:0000313" key="2">
    <source>
        <dbReference type="Proteomes" id="UP000535937"/>
    </source>
</evidence>
<name>A0A7W4Z9F6_9GAMM</name>
<dbReference type="Proteomes" id="UP000535937">
    <property type="component" value="Unassembled WGS sequence"/>
</dbReference>
<comment type="caution">
    <text evidence="1">The sequence shown here is derived from an EMBL/GenBank/DDBJ whole genome shotgun (WGS) entry which is preliminary data.</text>
</comment>
<dbReference type="InterPro" id="IPR052711">
    <property type="entry name" value="Zinc_ADH-like"/>
</dbReference>
<dbReference type="SUPFAM" id="SSF51735">
    <property type="entry name" value="NAD(P)-binding Rossmann-fold domains"/>
    <property type="match status" value="1"/>
</dbReference>
<dbReference type="Gene3D" id="3.90.180.10">
    <property type="entry name" value="Medium-chain alcohol dehydrogenases, catalytic domain"/>
    <property type="match status" value="1"/>
</dbReference>
<dbReference type="Pfam" id="PF13602">
    <property type="entry name" value="ADH_zinc_N_2"/>
    <property type="match status" value="1"/>
</dbReference>
<protein>
    <submittedName>
        <fullName evidence="1">NADPH:quinone reductase-like Zn-dependent oxidoreductase</fullName>
    </submittedName>
</protein>
<proteinExistence type="predicted"/>
<gene>
    <name evidence="1" type="ORF">FHS09_000990</name>
</gene>
<sequence>MIDVGGAETLTHAADALHMGGHVAVVGYVSGPEIRLDLRPLFIGRRARVHGHTVGSRKQFEAMNRAIEAHGLNPVIDSRFGLEDLASAYVRVRSGEAFGKVLVTL</sequence>
<dbReference type="EMBL" id="JACHWZ010000004">
    <property type="protein sequence ID" value="MBB3060175.1"/>
    <property type="molecule type" value="Genomic_DNA"/>
</dbReference>
<keyword evidence="2" id="KW-1185">Reference proteome</keyword>
<dbReference type="AlphaFoldDB" id="A0A7W4Z9F6"/>
<accession>A0A7W4Z9F6</accession>
<organism evidence="1 2">
    <name type="scientific">Microbulbifer rhizosphaerae</name>
    <dbReference type="NCBI Taxonomy" id="1562603"/>
    <lineage>
        <taxon>Bacteria</taxon>
        <taxon>Pseudomonadati</taxon>
        <taxon>Pseudomonadota</taxon>
        <taxon>Gammaproteobacteria</taxon>
        <taxon>Cellvibrionales</taxon>
        <taxon>Microbulbiferaceae</taxon>
        <taxon>Microbulbifer</taxon>
    </lineage>
</organism>
<reference evidence="1 2" key="1">
    <citation type="submission" date="2020-08" db="EMBL/GenBank/DDBJ databases">
        <title>Genomic Encyclopedia of Type Strains, Phase III (KMG-III): the genomes of soil and plant-associated and newly described type strains.</title>
        <authorList>
            <person name="Whitman W."/>
        </authorList>
    </citation>
    <scope>NUCLEOTIDE SEQUENCE [LARGE SCALE GENOMIC DNA]</scope>
    <source>
        <strain evidence="1 2">CECT 8799</strain>
    </source>
</reference>
<dbReference type="Gene3D" id="3.40.50.720">
    <property type="entry name" value="NAD(P)-binding Rossmann-like Domain"/>
    <property type="match status" value="1"/>
</dbReference>
<dbReference type="PANTHER" id="PTHR45033">
    <property type="match status" value="1"/>
</dbReference>